<keyword evidence="2" id="KW-1185">Reference proteome</keyword>
<accession>A0A1M6UK25</accession>
<gene>
    <name evidence="1" type="ORF">SAMN05444371_3338</name>
</gene>
<dbReference type="Proteomes" id="UP000184498">
    <property type="component" value="Unassembled WGS sequence"/>
</dbReference>
<evidence type="ECO:0000313" key="1">
    <source>
        <dbReference type="EMBL" id="SHK69490.1"/>
    </source>
</evidence>
<dbReference type="OrthoDB" id="1268136at2"/>
<dbReference type="RefSeq" id="WP_073000250.1">
    <property type="nucleotide sequence ID" value="NZ_FRAM01000005.1"/>
</dbReference>
<protein>
    <submittedName>
        <fullName evidence="1">Uncharacterized protein</fullName>
    </submittedName>
</protein>
<organism evidence="1 2">
    <name type="scientific">Epilithonimonas mollis</name>
    <dbReference type="NCBI Taxonomy" id="216903"/>
    <lineage>
        <taxon>Bacteria</taxon>
        <taxon>Pseudomonadati</taxon>
        <taxon>Bacteroidota</taxon>
        <taxon>Flavobacteriia</taxon>
        <taxon>Flavobacteriales</taxon>
        <taxon>Weeksellaceae</taxon>
        <taxon>Chryseobacterium group</taxon>
        <taxon>Epilithonimonas</taxon>
    </lineage>
</organism>
<dbReference type="EMBL" id="FRAM01000005">
    <property type="protein sequence ID" value="SHK69490.1"/>
    <property type="molecule type" value="Genomic_DNA"/>
</dbReference>
<name>A0A1M6UK25_9FLAO</name>
<evidence type="ECO:0000313" key="2">
    <source>
        <dbReference type="Proteomes" id="UP000184498"/>
    </source>
</evidence>
<dbReference type="AlphaFoldDB" id="A0A1M6UK25"/>
<proteinExistence type="predicted"/>
<dbReference type="STRING" id="216903.SAMN05444371_3338"/>
<reference evidence="2" key="1">
    <citation type="submission" date="2016-11" db="EMBL/GenBank/DDBJ databases">
        <authorList>
            <person name="Varghese N."/>
            <person name="Submissions S."/>
        </authorList>
    </citation>
    <scope>NUCLEOTIDE SEQUENCE [LARGE SCALE GENOMIC DNA]</scope>
    <source>
        <strain evidence="2">DSM 18016</strain>
    </source>
</reference>
<sequence>MKDFKLNAQDHIIDDILSHLKNGTIGQGIARKYNYERKGNNLYFTLKPGEEIDPSDIFWFGYLTNS</sequence>